<proteinExistence type="predicted"/>
<keyword evidence="2" id="KW-1185">Reference proteome</keyword>
<gene>
    <name evidence="1" type="ORF">Patl1_06997</name>
</gene>
<accession>A0ACC1AIM3</accession>
<dbReference type="EMBL" id="CM047906">
    <property type="protein sequence ID" value="KAJ0086490.1"/>
    <property type="molecule type" value="Genomic_DNA"/>
</dbReference>
<dbReference type="Proteomes" id="UP001164250">
    <property type="component" value="Chromosome 10"/>
</dbReference>
<organism evidence="1 2">
    <name type="scientific">Pistacia atlantica</name>
    <dbReference type="NCBI Taxonomy" id="434234"/>
    <lineage>
        <taxon>Eukaryota</taxon>
        <taxon>Viridiplantae</taxon>
        <taxon>Streptophyta</taxon>
        <taxon>Embryophyta</taxon>
        <taxon>Tracheophyta</taxon>
        <taxon>Spermatophyta</taxon>
        <taxon>Magnoliopsida</taxon>
        <taxon>eudicotyledons</taxon>
        <taxon>Gunneridae</taxon>
        <taxon>Pentapetalae</taxon>
        <taxon>rosids</taxon>
        <taxon>malvids</taxon>
        <taxon>Sapindales</taxon>
        <taxon>Anacardiaceae</taxon>
        <taxon>Pistacia</taxon>
    </lineage>
</organism>
<protein>
    <submittedName>
        <fullName evidence="1">Uncharacterized protein</fullName>
    </submittedName>
</protein>
<evidence type="ECO:0000313" key="1">
    <source>
        <dbReference type="EMBL" id="KAJ0086490.1"/>
    </source>
</evidence>
<sequence length="235" mass="26994">MSPSACTELKLENGAFQKGNSKRVFVLSVPKSGTTWLKALTFSVVTRTHFDNSTTPLLFKDPHNCLPLLEIDFYRKGMKPESGSLPLMASHLSYASLPKSVNDSGCKIVYICREPKDAFVSLWNYARKLPHVVQERCLWKRLFSSFAKEFLILALIGIIYDETLLSVKRMVEFMGYPFSLEEENEGKFRSIVEFCSFENLSNLEINKTRKCSFRKVKLEIGKVTLDVRWLSVWIK</sequence>
<name>A0ACC1AIM3_9ROSI</name>
<reference evidence="2" key="1">
    <citation type="journal article" date="2023" name="G3 (Bethesda)">
        <title>Genome assembly and association tests identify interacting loci associated with vigor, precocity, and sex in interspecific pistachio rootstocks.</title>
        <authorList>
            <person name="Palmer W."/>
            <person name="Jacygrad E."/>
            <person name="Sagayaradj S."/>
            <person name="Cavanaugh K."/>
            <person name="Han R."/>
            <person name="Bertier L."/>
            <person name="Beede B."/>
            <person name="Kafkas S."/>
            <person name="Golino D."/>
            <person name="Preece J."/>
            <person name="Michelmore R."/>
        </authorList>
    </citation>
    <scope>NUCLEOTIDE SEQUENCE [LARGE SCALE GENOMIC DNA]</scope>
</reference>
<evidence type="ECO:0000313" key="2">
    <source>
        <dbReference type="Proteomes" id="UP001164250"/>
    </source>
</evidence>
<comment type="caution">
    <text evidence="1">The sequence shown here is derived from an EMBL/GenBank/DDBJ whole genome shotgun (WGS) entry which is preliminary data.</text>
</comment>